<accession>A0ABX2FMJ4</accession>
<evidence type="ECO:0000313" key="2">
    <source>
        <dbReference type="EMBL" id="NRT18388.1"/>
    </source>
</evidence>
<dbReference type="EMBL" id="JABSNP010000004">
    <property type="protein sequence ID" value="NRT18388.1"/>
    <property type="molecule type" value="Genomic_DNA"/>
</dbReference>
<comment type="caution">
    <text evidence="2">The sequence shown here is derived from an EMBL/GenBank/DDBJ whole genome shotgun (WGS) entry which is preliminary data.</text>
</comment>
<proteinExistence type="predicted"/>
<keyword evidence="1" id="KW-0472">Membrane</keyword>
<evidence type="ECO:0000256" key="1">
    <source>
        <dbReference type="SAM" id="Phobius"/>
    </source>
</evidence>
<keyword evidence="1" id="KW-1133">Transmembrane helix</keyword>
<organism evidence="2 3">
    <name type="scientific">Hymenobacter caeli</name>
    <dbReference type="NCBI Taxonomy" id="2735894"/>
    <lineage>
        <taxon>Bacteria</taxon>
        <taxon>Pseudomonadati</taxon>
        <taxon>Bacteroidota</taxon>
        <taxon>Cytophagia</taxon>
        <taxon>Cytophagales</taxon>
        <taxon>Hymenobacteraceae</taxon>
        <taxon>Hymenobacter</taxon>
    </lineage>
</organism>
<dbReference type="RefSeq" id="WP_173809129.1">
    <property type="nucleotide sequence ID" value="NZ_JABSNP010000004.1"/>
</dbReference>
<keyword evidence="1" id="KW-0812">Transmembrane</keyword>
<protein>
    <submittedName>
        <fullName evidence="2">Uncharacterized protein</fullName>
    </submittedName>
</protein>
<feature type="transmembrane region" description="Helical" evidence="1">
    <location>
        <begin position="35"/>
        <end position="56"/>
    </location>
</feature>
<dbReference type="Proteomes" id="UP000779507">
    <property type="component" value="Unassembled WGS sequence"/>
</dbReference>
<keyword evidence="3" id="KW-1185">Reference proteome</keyword>
<sequence length="57" mass="5963">METFVPFPSGPAALTAARFYARPTAAPEPAAGPHWSWWLFLLGVLACTFAGPACALG</sequence>
<gene>
    <name evidence="2" type="ORF">HNP98_001205</name>
</gene>
<evidence type="ECO:0000313" key="3">
    <source>
        <dbReference type="Proteomes" id="UP000779507"/>
    </source>
</evidence>
<name>A0ABX2FMJ4_9BACT</name>
<reference evidence="2 3" key="1">
    <citation type="submission" date="2020-05" db="EMBL/GenBank/DDBJ databases">
        <title>Genomic Encyclopedia of Type Strains, Phase IV (KMG-V): Genome sequencing to study the core and pangenomes of soil and plant-associated prokaryotes.</title>
        <authorList>
            <person name="Whitman W."/>
        </authorList>
    </citation>
    <scope>NUCLEOTIDE SEQUENCE [LARGE SCALE GENOMIC DNA]</scope>
    <source>
        <strain evidence="2 3">9A</strain>
    </source>
</reference>